<evidence type="ECO:0008006" key="4">
    <source>
        <dbReference type="Google" id="ProtNLM"/>
    </source>
</evidence>
<keyword evidence="1" id="KW-1133">Transmembrane helix</keyword>
<keyword evidence="1" id="KW-0812">Transmembrane</keyword>
<reference evidence="2 3" key="1">
    <citation type="submission" date="2019-04" db="EMBL/GenBank/DDBJ databases">
        <title>Niastella caeni sp. nov., isolated from activated sludge.</title>
        <authorList>
            <person name="Sheng M."/>
        </authorList>
    </citation>
    <scope>NUCLEOTIDE SEQUENCE [LARGE SCALE GENOMIC DNA]</scope>
    <source>
        <strain evidence="2 3">HX-2-15</strain>
    </source>
</reference>
<sequence length="202" mass="22184">MLLSVTSWWHHLATFEKILWGIAIVFSAIYLLQSMLSLSGGDVDHTDGDADSYVDHDDGISYQFFTIKNMIAFFTMFGWVGIAAYSSGIGKFATILLALAGGTAVVLLMVIVLKNMSRLRHNGALQLTNAINQTGTTYLFIPAKRGGTGKVHIKVQGTLHELPAMTDDDEEIATGKLIRVKNIINDRILLVTLADHNLSYKI</sequence>
<dbReference type="AlphaFoldDB" id="A0A4S8HIN6"/>
<dbReference type="Proteomes" id="UP000306918">
    <property type="component" value="Unassembled WGS sequence"/>
</dbReference>
<dbReference type="OrthoDB" id="662536at2"/>
<organism evidence="2 3">
    <name type="scientific">Niastella caeni</name>
    <dbReference type="NCBI Taxonomy" id="2569763"/>
    <lineage>
        <taxon>Bacteria</taxon>
        <taxon>Pseudomonadati</taxon>
        <taxon>Bacteroidota</taxon>
        <taxon>Chitinophagia</taxon>
        <taxon>Chitinophagales</taxon>
        <taxon>Chitinophagaceae</taxon>
        <taxon>Niastella</taxon>
    </lineage>
</organism>
<evidence type="ECO:0000313" key="2">
    <source>
        <dbReference type="EMBL" id="THU33494.1"/>
    </source>
</evidence>
<dbReference type="InterPro" id="IPR012340">
    <property type="entry name" value="NA-bd_OB-fold"/>
</dbReference>
<feature type="transmembrane region" description="Helical" evidence="1">
    <location>
        <begin position="12"/>
        <end position="32"/>
    </location>
</feature>
<gene>
    <name evidence="2" type="ORF">FAM09_25435</name>
</gene>
<feature type="transmembrane region" description="Helical" evidence="1">
    <location>
        <begin position="92"/>
        <end position="113"/>
    </location>
</feature>
<accession>A0A4S8HIN6</accession>
<comment type="caution">
    <text evidence="2">The sequence shown here is derived from an EMBL/GenBank/DDBJ whole genome shotgun (WGS) entry which is preliminary data.</text>
</comment>
<protein>
    <recommendedName>
        <fullName evidence="4">NfeD-like C-terminal domain-containing protein</fullName>
    </recommendedName>
</protein>
<evidence type="ECO:0000313" key="3">
    <source>
        <dbReference type="Proteomes" id="UP000306918"/>
    </source>
</evidence>
<proteinExistence type="predicted"/>
<name>A0A4S8HIN6_9BACT</name>
<feature type="transmembrane region" description="Helical" evidence="1">
    <location>
        <begin position="70"/>
        <end position="86"/>
    </location>
</feature>
<evidence type="ECO:0000256" key="1">
    <source>
        <dbReference type="SAM" id="Phobius"/>
    </source>
</evidence>
<dbReference type="EMBL" id="STFF01000009">
    <property type="protein sequence ID" value="THU33494.1"/>
    <property type="molecule type" value="Genomic_DNA"/>
</dbReference>
<dbReference type="RefSeq" id="WP_136579982.1">
    <property type="nucleotide sequence ID" value="NZ_STFF01000009.1"/>
</dbReference>
<dbReference type="Gene3D" id="2.40.50.140">
    <property type="entry name" value="Nucleic acid-binding proteins"/>
    <property type="match status" value="1"/>
</dbReference>
<keyword evidence="3" id="KW-1185">Reference proteome</keyword>
<keyword evidence="1" id="KW-0472">Membrane</keyword>